<keyword evidence="4" id="KW-1185">Reference proteome</keyword>
<protein>
    <submittedName>
        <fullName evidence="3">Uncharacterized protein</fullName>
    </submittedName>
</protein>
<feature type="region of interest" description="Disordered" evidence="1">
    <location>
        <begin position="175"/>
        <end position="210"/>
    </location>
</feature>
<organism evidence="3 4">
    <name type="scientific">Phanerochaete sordida</name>
    <dbReference type="NCBI Taxonomy" id="48140"/>
    <lineage>
        <taxon>Eukaryota</taxon>
        <taxon>Fungi</taxon>
        <taxon>Dikarya</taxon>
        <taxon>Basidiomycota</taxon>
        <taxon>Agaricomycotina</taxon>
        <taxon>Agaricomycetes</taxon>
        <taxon>Polyporales</taxon>
        <taxon>Phanerochaetaceae</taxon>
        <taxon>Phanerochaete</taxon>
    </lineage>
</organism>
<accession>A0A9P3GA59</accession>
<gene>
    <name evidence="3" type="ORF">PsYK624_083910</name>
</gene>
<keyword evidence="2" id="KW-0812">Transmembrane</keyword>
<evidence type="ECO:0000313" key="4">
    <source>
        <dbReference type="Proteomes" id="UP000703269"/>
    </source>
</evidence>
<dbReference type="EMBL" id="BPQB01000025">
    <property type="protein sequence ID" value="GJE92238.1"/>
    <property type="molecule type" value="Genomic_DNA"/>
</dbReference>
<evidence type="ECO:0000256" key="1">
    <source>
        <dbReference type="SAM" id="MobiDB-lite"/>
    </source>
</evidence>
<sequence length="210" mass="21827">MSRRIADIAAALVSHSISASCLASDAAEVPASQIIVESSSTPGDSVPAGFIATGVIAGVAVVALAFFLVHRRASSRDSESSSVVSIEMVPPRGADASLLDGWRTEDRGHDQQTVWSLSRTSTVVPHSACAARETYAPVAAPTAQAAAVDSLVVGNERERFHTDGATTNLSIPEQAFPLPRRNTPSFDIETEDLTSLGARSGSEQAGSRLG</sequence>
<dbReference type="Proteomes" id="UP000703269">
    <property type="component" value="Unassembled WGS sequence"/>
</dbReference>
<keyword evidence="2" id="KW-0472">Membrane</keyword>
<feature type="compositionally biased region" description="Polar residues" evidence="1">
    <location>
        <begin position="201"/>
        <end position="210"/>
    </location>
</feature>
<dbReference type="PROSITE" id="PS51257">
    <property type="entry name" value="PROKAR_LIPOPROTEIN"/>
    <property type="match status" value="1"/>
</dbReference>
<comment type="caution">
    <text evidence="3">The sequence shown here is derived from an EMBL/GenBank/DDBJ whole genome shotgun (WGS) entry which is preliminary data.</text>
</comment>
<reference evidence="3 4" key="1">
    <citation type="submission" date="2021-08" db="EMBL/GenBank/DDBJ databases">
        <title>Draft Genome Sequence of Phanerochaete sordida strain YK-624.</title>
        <authorList>
            <person name="Mori T."/>
            <person name="Dohra H."/>
            <person name="Suzuki T."/>
            <person name="Kawagishi H."/>
            <person name="Hirai H."/>
        </authorList>
    </citation>
    <scope>NUCLEOTIDE SEQUENCE [LARGE SCALE GENOMIC DNA]</scope>
    <source>
        <strain evidence="3 4">YK-624</strain>
    </source>
</reference>
<feature type="transmembrane region" description="Helical" evidence="2">
    <location>
        <begin position="47"/>
        <end position="69"/>
    </location>
</feature>
<dbReference type="OrthoDB" id="10661458at2759"/>
<evidence type="ECO:0000313" key="3">
    <source>
        <dbReference type="EMBL" id="GJE92238.1"/>
    </source>
</evidence>
<name>A0A9P3GA59_9APHY</name>
<evidence type="ECO:0000256" key="2">
    <source>
        <dbReference type="SAM" id="Phobius"/>
    </source>
</evidence>
<proteinExistence type="predicted"/>
<keyword evidence="2" id="KW-1133">Transmembrane helix</keyword>
<dbReference type="AlphaFoldDB" id="A0A9P3GA59"/>